<keyword evidence="3 6" id="KW-0032">Aminotransferase</keyword>
<dbReference type="InterPro" id="IPR015422">
    <property type="entry name" value="PyrdxlP-dep_Trfase_small"/>
</dbReference>
<keyword evidence="9" id="KW-1185">Reference proteome</keyword>
<dbReference type="RefSeq" id="WP_203617984.1">
    <property type="nucleotide sequence ID" value="NZ_BOJU01000002.1"/>
</dbReference>
<organism evidence="8 9">
    <name type="scientific">Fructobacillus tropaeoli</name>
    <dbReference type="NCBI Taxonomy" id="709323"/>
    <lineage>
        <taxon>Bacteria</taxon>
        <taxon>Bacillati</taxon>
        <taxon>Bacillota</taxon>
        <taxon>Bacilli</taxon>
        <taxon>Lactobacillales</taxon>
        <taxon>Lactobacillaceae</taxon>
        <taxon>Fructobacillus</taxon>
    </lineage>
</organism>
<dbReference type="GO" id="GO:0047297">
    <property type="term" value="F:asparagine-oxo-acid transaminase activity"/>
    <property type="evidence" value="ECO:0007669"/>
    <property type="project" value="UniProtKB-EC"/>
</dbReference>
<dbReference type="PRINTS" id="PR00753">
    <property type="entry name" value="ACCSYNTHASE"/>
</dbReference>
<name>A0ABM9MLJ6_9LACO</name>
<comment type="cofactor">
    <cofactor evidence="1 6">
        <name>pyridoxal 5'-phosphate</name>
        <dbReference type="ChEBI" id="CHEBI:597326"/>
    </cofactor>
</comment>
<feature type="domain" description="Aminotransferase class I/classII large" evidence="7">
    <location>
        <begin position="30"/>
        <end position="385"/>
    </location>
</feature>
<evidence type="ECO:0000313" key="8">
    <source>
        <dbReference type="EMBL" id="CAK1223800.1"/>
    </source>
</evidence>
<dbReference type="InterPro" id="IPR050596">
    <property type="entry name" value="AspAT/PAT-like"/>
</dbReference>
<dbReference type="EC" id="2.6.1.-" evidence="6"/>
<dbReference type="InterPro" id="IPR015421">
    <property type="entry name" value="PyrdxlP-dep_Trfase_major"/>
</dbReference>
<dbReference type="CDD" id="cd00609">
    <property type="entry name" value="AAT_like"/>
    <property type="match status" value="1"/>
</dbReference>
<evidence type="ECO:0000256" key="5">
    <source>
        <dbReference type="ARBA" id="ARBA00022898"/>
    </source>
</evidence>
<dbReference type="Gene3D" id="3.40.640.10">
    <property type="entry name" value="Type I PLP-dependent aspartate aminotransferase-like (Major domain)"/>
    <property type="match status" value="1"/>
</dbReference>
<gene>
    <name evidence="8" type="ORF">R53137_KAKDMLNK_00016</name>
</gene>
<dbReference type="SUPFAM" id="SSF53383">
    <property type="entry name" value="PLP-dependent transferases"/>
    <property type="match status" value="1"/>
</dbReference>
<evidence type="ECO:0000259" key="7">
    <source>
        <dbReference type="Pfam" id="PF00155"/>
    </source>
</evidence>
<evidence type="ECO:0000256" key="1">
    <source>
        <dbReference type="ARBA" id="ARBA00001933"/>
    </source>
</evidence>
<sequence>MLANRVSKIAASPTLAMGKTAKEMLAAGEDVVNLSQGEPDFQTPANISEAAIQAINSHQTDFYTATSGLSELKTAIANRVKADYDVTVAADQIAVTTGAKLALFTLMQVLINPGDSVVTPAPFWVSYSEQVKLAGGSMQVVQTEDSDFKITIEQLEQLDQRPKLLILNTPNNPSGAVYTVEELQAIVDWTKAHDVYLLVDEIYGKLVYGQTQFHSVLELADLKNSQVIVINGVSKAYAMTGWRIGWALADSEIIQAMNKILGHLTSNPTVAAQYAAIEALNGPQDSVAKMKATFENRLNYMYTAMLNIPNISIPFKPEGSFYIFFKVNPDFMKEHGYQNTNEVSMALLKEQLVAVPSGEGFGMPGYLRLSYAKSEQDLTKAIQRFKSFFTN</sequence>
<evidence type="ECO:0000313" key="9">
    <source>
        <dbReference type="Proteomes" id="UP001314262"/>
    </source>
</evidence>
<keyword evidence="5" id="KW-0663">Pyridoxal phosphate</keyword>
<comment type="caution">
    <text evidence="8">The sequence shown here is derived from an EMBL/GenBank/DDBJ whole genome shotgun (WGS) entry which is preliminary data.</text>
</comment>
<dbReference type="EMBL" id="CAUZLT010000001">
    <property type="protein sequence ID" value="CAK1223800.1"/>
    <property type="molecule type" value="Genomic_DNA"/>
</dbReference>
<evidence type="ECO:0000256" key="2">
    <source>
        <dbReference type="ARBA" id="ARBA00007441"/>
    </source>
</evidence>
<dbReference type="Pfam" id="PF00155">
    <property type="entry name" value="Aminotran_1_2"/>
    <property type="match status" value="1"/>
</dbReference>
<dbReference type="GO" id="GO:0004069">
    <property type="term" value="F:L-aspartate:2-oxoglutarate aminotransferase activity"/>
    <property type="evidence" value="ECO:0007669"/>
    <property type="project" value="UniProtKB-EC"/>
</dbReference>
<evidence type="ECO:0000256" key="6">
    <source>
        <dbReference type="RuleBase" id="RU000481"/>
    </source>
</evidence>
<accession>A0ABM9MLJ6</accession>
<dbReference type="PANTHER" id="PTHR46383:SF1">
    <property type="entry name" value="ASPARTATE AMINOTRANSFERASE"/>
    <property type="match status" value="1"/>
</dbReference>
<dbReference type="Gene3D" id="3.90.1150.10">
    <property type="entry name" value="Aspartate Aminotransferase, domain 1"/>
    <property type="match status" value="1"/>
</dbReference>
<evidence type="ECO:0000256" key="3">
    <source>
        <dbReference type="ARBA" id="ARBA00022576"/>
    </source>
</evidence>
<dbReference type="PANTHER" id="PTHR46383">
    <property type="entry name" value="ASPARTATE AMINOTRANSFERASE"/>
    <property type="match status" value="1"/>
</dbReference>
<comment type="similarity">
    <text evidence="2 6">Belongs to the class-I pyridoxal-phosphate-dependent aminotransferase family.</text>
</comment>
<dbReference type="InterPro" id="IPR004839">
    <property type="entry name" value="Aminotransferase_I/II_large"/>
</dbReference>
<dbReference type="Proteomes" id="UP001314262">
    <property type="component" value="Unassembled WGS sequence"/>
</dbReference>
<dbReference type="InterPro" id="IPR004838">
    <property type="entry name" value="NHTrfase_class1_PyrdxlP-BS"/>
</dbReference>
<protein>
    <recommendedName>
        <fullName evidence="6">Aminotransferase</fullName>
        <ecNumber evidence="6">2.6.1.-</ecNumber>
    </recommendedName>
</protein>
<proteinExistence type="inferred from homology"/>
<keyword evidence="4 6" id="KW-0808">Transferase</keyword>
<evidence type="ECO:0000256" key="4">
    <source>
        <dbReference type="ARBA" id="ARBA00022679"/>
    </source>
</evidence>
<dbReference type="InterPro" id="IPR015424">
    <property type="entry name" value="PyrdxlP-dep_Trfase"/>
</dbReference>
<reference evidence="8 9" key="1">
    <citation type="submission" date="2023-10" db="EMBL/GenBank/DDBJ databases">
        <authorList>
            <person name="Botero Cardona J."/>
        </authorList>
    </citation>
    <scope>NUCLEOTIDE SEQUENCE [LARGE SCALE GENOMIC DNA]</scope>
    <source>
        <strain evidence="8 9">R-53137</strain>
    </source>
</reference>
<dbReference type="PROSITE" id="PS00105">
    <property type="entry name" value="AA_TRANSFER_CLASS_1"/>
    <property type="match status" value="1"/>
</dbReference>